<dbReference type="Pfam" id="PF00989">
    <property type="entry name" value="PAS"/>
    <property type="match status" value="1"/>
</dbReference>
<reference evidence="10" key="1">
    <citation type="submission" date="2018-06" db="EMBL/GenBank/DDBJ databases">
        <authorList>
            <person name="Zhirakovskaya E."/>
        </authorList>
    </citation>
    <scope>NUCLEOTIDE SEQUENCE</scope>
</reference>
<keyword evidence="2" id="KW-0808">Transferase</keyword>
<dbReference type="SUPFAM" id="SSF55785">
    <property type="entry name" value="PYP-like sensor domain (PAS domain)"/>
    <property type="match status" value="1"/>
</dbReference>
<evidence type="ECO:0000259" key="7">
    <source>
        <dbReference type="PROSITE" id="PS50109"/>
    </source>
</evidence>
<dbReference type="InterPro" id="IPR003661">
    <property type="entry name" value="HisK_dim/P_dom"/>
</dbReference>
<evidence type="ECO:0000256" key="2">
    <source>
        <dbReference type="ARBA" id="ARBA00022679"/>
    </source>
</evidence>
<keyword evidence="3" id="KW-0547">Nucleotide-binding</keyword>
<dbReference type="Gene3D" id="1.10.287.130">
    <property type="match status" value="1"/>
</dbReference>
<feature type="domain" description="Histidine kinase" evidence="7">
    <location>
        <begin position="135"/>
        <end position="344"/>
    </location>
</feature>
<feature type="domain" description="PAS" evidence="8">
    <location>
        <begin position="1"/>
        <end position="34"/>
    </location>
</feature>
<dbReference type="InterPro" id="IPR000014">
    <property type="entry name" value="PAS"/>
</dbReference>
<evidence type="ECO:0000256" key="3">
    <source>
        <dbReference type="ARBA" id="ARBA00022741"/>
    </source>
</evidence>
<evidence type="ECO:0000256" key="1">
    <source>
        <dbReference type="ARBA" id="ARBA00022553"/>
    </source>
</evidence>
<sequence length="344" mass="38012">MDNFYKRLLDNASDLIWVIDMEGKITYINSNITDWGHDKKEAIGKPLLDVLTIKGMGKRSSVPVEFGVSRTFEMQVTDKSGELRRVVVSSSPLQNDDAKIIGEMGMLYDVTEAHAMEEKLKHEERLAALGRLGTGIAHEIRNPLSSIKMNLAILVDRLNPAGEDEEHFTIAQEEVINLERIVTEFIDYAKPSPLKARRQSLKTVIEKTLAVIKTVCVKKGVTITRDFPPTIPMALMDSAKIHQAILNILLNAIQASPQNGVVRIKVRSLSSPTETVAITIADNGKGIDLDDMKFVFDPFFTTKDDGTGMGLSIVRSIMTNHNGSVEIESDPGRETKVTLTLPTG</sequence>
<dbReference type="CDD" id="cd00082">
    <property type="entry name" value="HisKA"/>
    <property type="match status" value="1"/>
</dbReference>
<dbReference type="EMBL" id="UOGC01000148">
    <property type="protein sequence ID" value="VAX23211.1"/>
    <property type="molecule type" value="Genomic_DNA"/>
</dbReference>
<dbReference type="SMART" id="SM00388">
    <property type="entry name" value="HisKA"/>
    <property type="match status" value="1"/>
</dbReference>
<dbReference type="InterPro" id="IPR003594">
    <property type="entry name" value="HATPase_dom"/>
</dbReference>
<dbReference type="GO" id="GO:0006355">
    <property type="term" value="P:regulation of DNA-templated transcription"/>
    <property type="evidence" value="ECO:0007669"/>
    <property type="project" value="InterPro"/>
</dbReference>
<dbReference type="PANTHER" id="PTHR43065">
    <property type="entry name" value="SENSOR HISTIDINE KINASE"/>
    <property type="match status" value="1"/>
</dbReference>
<evidence type="ECO:0000256" key="4">
    <source>
        <dbReference type="ARBA" id="ARBA00022777"/>
    </source>
</evidence>
<keyword evidence="1" id="KW-0597">Phosphoprotein</keyword>
<dbReference type="InterPro" id="IPR036097">
    <property type="entry name" value="HisK_dim/P_sf"/>
</dbReference>
<dbReference type="InterPro" id="IPR004358">
    <property type="entry name" value="Sig_transdc_His_kin-like_C"/>
</dbReference>
<gene>
    <name evidence="10" type="ORF">MNBD_NITROSPINAE01-1207</name>
</gene>
<name>A0A3B1C963_9ZZZZ</name>
<dbReference type="PROSITE" id="PS50113">
    <property type="entry name" value="PAC"/>
    <property type="match status" value="1"/>
</dbReference>
<keyword evidence="6" id="KW-0902">Two-component regulatory system</keyword>
<dbReference type="Pfam" id="PF00512">
    <property type="entry name" value="HisKA"/>
    <property type="match status" value="1"/>
</dbReference>
<evidence type="ECO:0000259" key="9">
    <source>
        <dbReference type="PROSITE" id="PS50113"/>
    </source>
</evidence>
<organism evidence="10">
    <name type="scientific">hydrothermal vent metagenome</name>
    <dbReference type="NCBI Taxonomy" id="652676"/>
    <lineage>
        <taxon>unclassified sequences</taxon>
        <taxon>metagenomes</taxon>
        <taxon>ecological metagenomes</taxon>
    </lineage>
</organism>
<dbReference type="NCBIfam" id="TIGR00229">
    <property type="entry name" value="sensory_box"/>
    <property type="match status" value="1"/>
</dbReference>
<dbReference type="InterPro" id="IPR001610">
    <property type="entry name" value="PAC"/>
</dbReference>
<dbReference type="GO" id="GO:0005524">
    <property type="term" value="F:ATP binding"/>
    <property type="evidence" value="ECO:0007669"/>
    <property type="project" value="UniProtKB-KW"/>
</dbReference>
<dbReference type="AlphaFoldDB" id="A0A3B1C963"/>
<evidence type="ECO:0000259" key="8">
    <source>
        <dbReference type="PROSITE" id="PS50112"/>
    </source>
</evidence>
<evidence type="ECO:0008006" key="11">
    <source>
        <dbReference type="Google" id="ProtNLM"/>
    </source>
</evidence>
<dbReference type="InterPro" id="IPR000700">
    <property type="entry name" value="PAS-assoc_C"/>
</dbReference>
<dbReference type="PRINTS" id="PR00344">
    <property type="entry name" value="BCTRLSENSOR"/>
</dbReference>
<dbReference type="GO" id="GO:0000155">
    <property type="term" value="F:phosphorelay sensor kinase activity"/>
    <property type="evidence" value="ECO:0007669"/>
    <property type="project" value="InterPro"/>
</dbReference>
<feature type="domain" description="PAC" evidence="9">
    <location>
        <begin position="70"/>
        <end position="122"/>
    </location>
</feature>
<dbReference type="PROSITE" id="PS50109">
    <property type="entry name" value="HIS_KIN"/>
    <property type="match status" value="1"/>
</dbReference>
<dbReference type="InterPro" id="IPR036890">
    <property type="entry name" value="HATPase_C_sf"/>
</dbReference>
<dbReference type="PROSITE" id="PS50112">
    <property type="entry name" value="PAS"/>
    <property type="match status" value="1"/>
</dbReference>
<dbReference type="Gene3D" id="3.30.565.10">
    <property type="entry name" value="Histidine kinase-like ATPase, C-terminal domain"/>
    <property type="match status" value="1"/>
</dbReference>
<dbReference type="InterPro" id="IPR013767">
    <property type="entry name" value="PAS_fold"/>
</dbReference>
<dbReference type="Gene3D" id="3.30.450.20">
    <property type="entry name" value="PAS domain"/>
    <property type="match status" value="1"/>
</dbReference>
<dbReference type="InterPro" id="IPR005467">
    <property type="entry name" value="His_kinase_dom"/>
</dbReference>
<dbReference type="CDD" id="cd00130">
    <property type="entry name" value="PAS"/>
    <property type="match status" value="1"/>
</dbReference>
<evidence type="ECO:0000256" key="5">
    <source>
        <dbReference type="ARBA" id="ARBA00022840"/>
    </source>
</evidence>
<proteinExistence type="predicted"/>
<dbReference type="Pfam" id="PF02518">
    <property type="entry name" value="HATPase_c"/>
    <property type="match status" value="1"/>
</dbReference>
<keyword evidence="4" id="KW-0418">Kinase</keyword>
<evidence type="ECO:0000313" key="10">
    <source>
        <dbReference type="EMBL" id="VAX23211.1"/>
    </source>
</evidence>
<dbReference type="InterPro" id="IPR035965">
    <property type="entry name" value="PAS-like_dom_sf"/>
</dbReference>
<dbReference type="SMART" id="SM00086">
    <property type="entry name" value="PAC"/>
    <property type="match status" value="1"/>
</dbReference>
<keyword evidence="5" id="KW-0067">ATP-binding</keyword>
<dbReference type="SMART" id="SM00387">
    <property type="entry name" value="HATPase_c"/>
    <property type="match status" value="1"/>
</dbReference>
<accession>A0A3B1C963</accession>
<dbReference type="PANTHER" id="PTHR43065:SF10">
    <property type="entry name" value="PEROXIDE STRESS-ACTIVATED HISTIDINE KINASE MAK3"/>
    <property type="match status" value="1"/>
</dbReference>
<protein>
    <recommendedName>
        <fullName evidence="11">Histidine kinase</fullName>
    </recommendedName>
</protein>
<dbReference type="SUPFAM" id="SSF47384">
    <property type="entry name" value="Homodimeric domain of signal transducing histidine kinase"/>
    <property type="match status" value="1"/>
</dbReference>
<dbReference type="SUPFAM" id="SSF55874">
    <property type="entry name" value="ATPase domain of HSP90 chaperone/DNA topoisomerase II/histidine kinase"/>
    <property type="match status" value="1"/>
</dbReference>
<evidence type="ECO:0000256" key="6">
    <source>
        <dbReference type="ARBA" id="ARBA00023012"/>
    </source>
</evidence>